<dbReference type="RefSeq" id="WP_012860115.1">
    <property type="nucleotide sequence ID" value="NC_013517.1"/>
</dbReference>
<reference evidence="2 3" key="2">
    <citation type="journal article" date="2010" name="Stand. Genomic Sci.">
        <title>Complete genome sequence of Sebaldella termitidis type strain (NCTC 11300).</title>
        <authorList>
            <person name="Harmon-Smith M."/>
            <person name="Celia L."/>
            <person name="Chertkov O."/>
            <person name="Lapidus A."/>
            <person name="Copeland A."/>
            <person name="Glavina Del Rio T."/>
            <person name="Nolan M."/>
            <person name="Lucas S."/>
            <person name="Tice H."/>
            <person name="Cheng J.F."/>
            <person name="Han C."/>
            <person name="Detter J.C."/>
            <person name="Bruce D."/>
            <person name="Goodwin L."/>
            <person name="Pitluck S."/>
            <person name="Pati A."/>
            <person name="Liolios K."/>
            <person name="Ivanova N."/>
            <person name="Mavromatis K."/>
            <person name="Mikhailova N."/>
            <person name="Chen A."/>
            <person name="Palaniappan K."/>
            <person name="Land M."/>
            <person name="Hauser L."/>
            <person name="Chang Y.J."/>
            <person name="Jeffries C.D."/>
            <person name="Brettin T."/>
            <person name="Goker M."/>
            <person name="Beck B."/>
            <person name="Bristow J."/>
            <person name="Eisen J.A."/>
            <person name="Markowitz V."/>
            <person name="Hugenholtz P."/>
            <person name="Kyrpides N.C."/>
            <person name="Klenk H.P."/>
            <person name="Chen F."/>
        </authorList>
    </citation>
    <scope>NUCLEOTIDE SEQUENCE [LARGE SCALE GENOMIC DNA]</scope>
    <source>
        <strain evidence="3">ATCC 33386 / NCTC 11300</strain>
    </source>
</reference>
<accession>D1AP45</accession>
<dbReference type="AlphaFoldDB" id="D1AP45"/>
<evidence type="ECO:0000313" key="2">
    <source>
        <dbReference type="EMBL" id="ACZ07519.1"/>
    </source>
</evidence>
<organism evidence="2 3">
    <name type="scientific">Sebaldella termitidis (strain ATCC 33386 / NCTC 11300)</name>
    <dbReference type="NCBI Taxonomy" id="526218"/>
    <lineage>
        <taxon>Bacteria</taxon>
        <taxon>Fusobacteriati</taxon>
        <taxon>Fusobacteriota</taxon>
        <taxon>Fusobacteriia</taxon>
        <taxon>Fusobacteriales</taxon>
        <taxon>Leptotrichiaceae</taxon>
        <taxon>Sebaldella</taxon>
    </lineage>
</organism>
<evidence type="ECO:0000259" key="1">
    <source>
        <dbReference type="Pfam" id="PF04324"/>
    </source>
</evidence>
<dbReference type="STRING" id="526218.Sterm_0647"/>
<dbReference type="eggNOG" id="COG1251">
    <property type="taxonomic scope" value="Bacteria"/>
</dbReference>
<name>D1AP45_SEBTE</name>
<protein>
    <submittedName>
        <fullName evidence="2">BFD domain protein (2Fe-2S)-binding domain protein</fullName>
    </submittedName>
</protein>
<dbReference type="EMBL" id="CP001739">
    <property type="protein sequence ID" value="ACZ07519.1"/>
    <property type="molecule type" value="Genomic_DNA"/>
</dbReference>
<evidence type="ECO:0000313" key="3">
    <source>
        <dbReference type="Proteomes" id="UP000000845"/>
    </source>
</evidence>
<reference evidence="3" key="1">
    <citation type="submission" date="2009-09" db="EMBL/GenBank/DDBJ databases">
        <title>The complete chromosome of Sebaldella termitidis ATCC 33386.</title>
        <authorList>
            <consortium name="US DOE Joint Genome Institute (JGI-PGF)"/>
            <person name="Lucas S."/>
            <person name="Copeland A."/>
            <person name="Lapidus A."/>
            <person name="Glavina del Rio T."/>
            <person name="Dalin E."/>
            <person name="Tice H."/>
            <person name="Bruce D."/>
            <person name="Goodwin L."/>
            <person name="Pitluck S."/>
            <person name="Kyrpides N."/>
            <person name="Mavromatis K."/>
            <person name="Ivanova N."/>
            <person name="Mikhailova N."/>
            <person name="Sims D."/>
            <person name="Meincke L."/>
            <person name="Brettin T."/>
            <person name="Detter J.C."/>
            <person name="Han C."/>
            <person name="Larimer F."/>
            <person name="Land M."/>
            <person name="Hauser L."/>
            <person name="Markowitz V."/>
            <person name="Cheng J.F."/>
            <person name="Hugenholtz P."/>
            <person name="Woyke T."/>
            <person name="Wu D."/>
            <person name="Eisen J.A."/>
        </authorList>
    </citation>
    <scope>NUCLEOTIDE SEQUENCE [LARGE SCALE GENOMIC DNA]</scope>
    <source>
        <strain evidence="3">ATCC 33386 / NCTC 11300</strain>
    </source>
</reference>
<gene>
    <name evidence="2" type="ordered locus">Sterm_0647</name>
</gene>
<proteinExistence type="predicted"/>
<dbReference type="Proteomes" id="UP000000845">
    <property type="component" value="Chromosome"/>
</dbReference>
<dbReference type="Gene3D" id="1.10.10.1100">
    <property type="entry name" value="BFD-like [2Fe-2S]-binding domain"/>
    <property type="match status" value="2"/>
</dbReference>
<dbReference type="InterPro" id="IPR007419">
    <property type="entry name" value="BFD-like_2Fe2S-bd_dom"/>
</dbReference>
<feature type="domain" description="BFD-like [2Fe-2S]-binding" evidence="1">
    <location>
        <begin position="56"/>
        <end position="103"/>
    </location>
</feature>
<dbReference type="InterPro" id="IPR041854">
    <property type="entry name" value="BFD-like_2Fe2S-bd_dom_sf"/>
</dbReference>
<dbReference type="HOGENOM" id="CLU_2221386_0_0_0"/>
<dbReference type="KEGG" id="str:Sterm_0647"/>
<dbReference type="Pfam" id="PF04324">
    <property type="entry name" value="Fer2_BFD"/>
    <property type="match status" value="1"/>
</dbReference>
<sequence length="106" mass="11239">MAGNRIVCEKNNVDYITVRKAMSQGARTKEEMKETAGVCLECDSCKSELDQILSSVCGCKNVSLEAVINAVKLGAATVDEVGQATGAGIDCGRCKILVENIIEIGR</sequence>
<keyword evidence="3" id="KW-1185">Reference proteome</keyword>